<evidence type="ECO:0000256" key="3">
    <source>
        <dbReference type="ARBA" id="ARBA00022729"/>
    </source>
</evidence>
<gene>
    <name evidence="4" type="ORF">BN874_1510002</name>
</gene>
<dbReference type="AlphaFoldDB" id="A0A7U7G9N3"/>
<dbReference type="Pfam" id="PF03480">
    <property type="entry name" value="DctP"/>
    <property type="match status" value="1"/>
</dbReference>
<dbReference type="GO" id="GO:0055085">
    <property type="term" value="P:transmembrane transport"/>
    <property type="evidence" value="ECO:0007669"/>
    <property type="project" value="InterPro"/>
</dbReference>
<reference evidence="4 5" key="1">
    <citation type="journal article" date="2014" name="ISME J.">
        <title>Candidatus Competibacter-lineage genomes retrieved from metagenomes reveal functional metabolic diversity.</title>
        <authorList>
            <person name="McIlroy S.J."/>
            <person name="Albertsen M."/>
            <person name="Andresen E.K."/>
            <person name="Saunders A.M."/>
            <person name="Kristiansen R."/>
            <person name="Stokholm-Bjerregaard M."/>
            <person name="Nielsen K.L."/>
            <person name="Nielsen P.H."/>
        </authorList>
    </citation>
    <scope>NUCLEOTIDE SEQUENCE [LARGE SCALE GENOMIC DNA]</scope>
    <source>
        <strain evidence="4 5">Run_B_J11</strain>
    </source>
</reference>
<dbReference type="Proteomes" id="UP000019184">
    <property type="component" value="Unassembled WGS sequence"/>
</dbReference>
<dbReference type="Gene3D" id="3.40.190.170">
    <property type="entry name" value="Bacterial extracellular solute-binding protein, family 7"/>
    <property type="match status" value="1"/>
</dbReference>
<dbReference type="PIRSF" id="PIRSF006470">
    <property type="entry name" value="DctB"/>
    <property type="match status" value="1"/>
</dbReference>
<accession>A0A7U7G9N3</accession>
<organism evidence="4 5">
    <name type="scientific">Candidatus Contendobacter odensis Run_B_J11</name>
    <dbReference type="NCBI Taxonomy" id="1400861"/>
    <lineage>
        <taxon>Bacteria</taxon>
        <taxon>Pseudomonadati</taxon>
        <taxon>Pseudomonadota</taxon>
        <taxon>Gammaproteobacteria</taxon>
        <taxon>Candidatus Competibacteraceae</taxon>
        <taxon>Candidatus Contendibacter</taxon>
    </lineage>
</organism>
<sequence>MHLRTRFGLIILFSFTLTATAAEPILIRFSHVVAEQTPKGSSANRFKQLVEEKMAGKVVVEVFPNAKLYDDDQVFTALLSNDVQIAAPSLSKFSTITKALQVYDLPFLFNDLSAVERFQSSETGKHLLDSLNGKGIKGLGYWPNGMRVISANRPLRTPTDLRELTLRIEPSKVIEEQYRQLGAIPIKLSFVHTRDALRRELIEGQENTWSNIYSQRFQASQTYITETYHSFQGYMLITSKDFWDGLPTDIRSGLEAILVQVTEEITARAAEENRRDQQAIINEGNIKIITLTDQERESWRQAMIPVWQSFANQIDPAVIATAQAANISRRNNLLSEGISRSRTGSSDMELTGP</sequence>
<name>A0A7U7G9N3_9GAMM</name>
<dbReference type="NCBIfam" id="TIGR00787">
    <property type="entry name" value="dctP"/>
    <property type="match status" value="1"/>
</dbReference>
<keyword evidence="3" id="KW-0732">Signal</keyword>
<evidence type="ECO:0000256" key="2">
    <source>
        <dbReference type="ARBA" id="ARBA00022448"/>
    </source>
</evidence>
<dbReference type="PANTHER" id="PTHR33376">
    <property type="match status" value="1"/>
</dbReference>
<comment type="similarity">
    <text evidence="1">Belongs to the bacterial solute-binding protein 7 family.</text>
</comment>
<dbReference type="NCBIfam" id="NF037995">
    <property type="entry name" value="TRAP_S1"/>
    <property type="match status" value="1"/>
</dbReference>
<dbReference type="EMBL" id="CBTK010000059">
    <property type="protein sequence ID" value="CDH44104.1"/>
    <property type="molecule type" value="Genomic_DNA"/>
</dbReference>
<dbReference type="InterPro" id="IPR018389">
    <property type="entry name" value="DctP_fam"/>
</dbReference>
<dbReference type="InterPro" id="IPR038404">
    <property type="entry name" value="TRAP_DctP_sf"/>
</dbReference>
<evidence type="ECO:0000313" key="5">
    <source>
        <dbReference type="Proteomes" id="UP000019184"/>
    </source>
</evidence>
<dbReference type="InterPro" id="IPR004682">
    <property type="entry name" value="TRAP_DctP"/>
</dbReference>
<proteinExistence type="inferred from homology"/>
<dbReference type="OrthoDB" id="9771186at2"/>
<dbReference type="GO" id="GO:0030288">
    <property type="term" value="C:outer membrane-bounded periplasmic space"/>
    <property type="evidence" value="ECO:0007669"/>
    <property type="project" value="InterPro"/>
</dbReference>
<keyword evidence="5" id="KW-1185">Reference proteome</keyword>
<evidence type="ECO:0000313" key="4">
    <source>
        <dbReference type="EMBL" id="CDH44104.1"/>
    </source>
</evidence>
<dbReference type="GO" id="GO:0015740">
    <property type="term" value="P:C4-dicarboxylate transport"/>
    <property type="evidence" value="ECO:0007669"/>
    <property type="project" value="TreeGrafter"/>
</dbReference>
<comment type="caution">
    <text evidence="4">The sequence shown here is derived from an EMBL/GenBank/DDBJ whole genome shotgun (WGS) entry which is preliminary data.</text>
</comment>
<evidence type="ECO:0000256" key="1">
    <source>
        <dbReference type="ARBA" id="ARBA00009023"/>
    </source>
</evidence>
<keyword evidence="2" id="KW-0813">Transport</keyword>
<dbReference type="PANTHER" id="PTHR33376:SF7">
    <property type="entry name" value="C4-DICARBOXYLATE-BINDING PROTEIN DCTB"/>
    <property type="match status" value="1"/>
</dbReference>
<dbReference type="RefSeq" id="WP_081756149.1">
    <property type="nucleotide sequence ID" value="NZ_CBTK010000059.1"/>
</dbReference>
<protein>
    <submittedName>
        <fullName evidence="4">C4-dicarboxylate-binding periplasmic protein</fullName>
    </submittedName>
</protein>